<feature type="transmembrane region" description="Helical" evidence="2">
    <location>
        <begin position="6"/>
        <end position="23"/>
    </location>
</feature>
<dbReference type="GO" id="GO:0016705">
    <property type="term" value="F:oxidoreductase activity, acting on paired donors, with incorporation or reduction of molecular oxygen"/>
    <property type="evidence" value="ECO:0007669"/>
    <property type="project" value="InterPro"/>
</dbReference>
<dbReference type="GO" id="GO:0004497">
    <property type="term" value="F:monooxygenase activity"/>
    <property type="evidence" value="ECO:0007669"/>
    <property type="project" value="InterPro"/>
</dbReference>
<dbReference type="OrthoDB" id="2789670at2759"/>
<comment type="caution">
    <text evidence="3">The sequence shown here is derived from an EMBL/GenBank/DDBJ whole genome shotgun (WGS) entry which is preliminary data.</text>
</comment>
<dbReference type="AlphaFoldDB" id="A0A7J6V083"/>
<evidence type="ECO:0000256" key="1">
    <source>
        <dbReference type="ARBA" id="ARBA00010617"/>
    </source>
</evidence>
<evidence type="ECO:0000256" key="2">
    <source>
        <dbReference type="SAM" id="Phobius"/>
    </source>
</evidence>
<dbReference type="GO" id="GO:0020037">
    <property type="term" value="F:heme binding"/>
    <property type="evidence" value="ECO:0007669"/>
    <property type="project" value="InterPro"/>
</dbReference>
<dbReference type="InterPro" id="IPR036396">
    <property type="entry name" value="Cyt_P450_sf"/>
</dbReference>
<comment type="similarity">
    <text evidence="1">Belongs to the cytochrome P450 family.</text>
</comment>
<keyword evidence="2" id="KW-0812">Transmembrane</keyword>
<dbReference type="Proteomes" id="UP000554482">
    <property type="component" value="Unassembled WGS sequence"/>
</dbReference>
<dbReference type="PANTHER" id="PTHR47950:SF44">
    <property type="entry name" value="CYTOCHROME P450, FAMILY 76, SUBFAMILY C, POLYPEPTIDE 5-RELATED"/>
    <property type="match status" value="1"/>
</dbReference>
<dbReference type="CDD" id="cd11073">
    <property type="entry name" value="CYP76-like"/>
    <property type="match status" value="1"/>
</dbReference>
<dbReference type="PANTHER" id="PTHR47950">
    <property type="entry name" value="CYTOCHROME P450, FAMILY 76, SUBFAMILY C, POLYPEPTIDE 5-RELATED"/>
    <property type="match status" value="1"/>
</dbReference>
<evidence type="ECO:0000313" key="3">
    <source>
        <dbReference type="EMBL" id="KAF5178118.1"/>
    </source>
</evidence>
<name>A0A7J6V083_THATH</name>
<accession>A0A7J6V083</accession>
<protein>
    <submittedName>
        <fullName evidence="3">Cytochrome p450</fullName>
    </submittedName>
</protein>
<keyword evidence="2" id="KW-1133">Transmembrane helix</keyword>
<dbReference type="InterPro" id="IPR002401">
    <property type="entry name" value="Cyt_P450_E_grp-I"/>
</dbReference>
<dbReference type="PRINTS" id="PR00463">
    <property type="entry name" value="EP450I"/>
</dbReference>
<dbReference type="InterPro" id="IPR001128">
    <property type="entry name" value="Cyt_P450"/>
</dbReference>
<organism evidence="3 4">
    <name type="scientific">Thalictrum thalictroides</name>
    <name type="common">Rue-anemone</name>
    <name type="synonym">Anemone thalictroides</name>
    <dbReference type="NCBI Taxonomy" id="46969"/>
    <lineage>
        <taxon>Eukaryota</taxon>
        <taxon>Viridiplantae</taxon>
        <taxon>Streptophyta</taxon>
        <taxon>Embryophyta</taxon>
        <taxon>Tracheophyta</taxon>
        <taxon>Spermatophyta</taxon>
        <taxon>Magnoliopsida</taxon>
        <taxon>Ranunculales</taxon>
        <taxon>Ranunculaceae</taxon>
        <taxon>Thalictroideae</taxon>
        <taxon>Thalictrum</taxon>
    </lineage>
</organism>
<dbReference type="GO" id="GO:0005506">
    <property type="term" value="F:iron ion binding"/>
    <property type="evidence" value="ECO:0007669"/>
    <property type="project" value="InterPro"/>
</dbReference>
<sequence length="456" mass="51691">MEYTTILLWILFLWVFFQVFISARKIFAGKLPPGPFPLPIIGSLFKLGDKPHKSLAQLAKVHGSLMTIKLGSVTTIVVSSASMAKEVLQTNDLQFSGRTVPDAARILNYHEASLVWSHYSLHWRNLRKLCASQMFTTQRLNENEGIRLMKVKDLINFIRHSSKSRHAVNIGQAIFSTTLNIISNIMFSVDLAQFNSETAQDFKTVVWGILEEVARPNLADYFPLLRPFDPQGVRRCTASYFEKLDNLFDTLIDQRMQFNKEQNVSKDLLDTLLQYTQENGSKLRRLDIISLLKDLFIAGTDTSAGTLEWAMTELLRNPDILAKARLELTETINKDKLIEESDIGRLPYLQAVVKETLRLHPPAPLLVPHRAETDVEICGFSVPRHAQVLVNAWAIGRDPETWINPTAFLPDRFLGSKVDFRVSDIGKGAYRSKASSNELVMRYSNVVRVNIACNIM</sequence>
<dbReference type="GO" id="GO:0044550">
    <property type="term" value="P:secondary metabolite biosynthetic process"/>
    <property type="evidence" value="ECO:0007669"/>
    <property type="project" value="UniProtKB-ARBA"/>
</dbReference>
<gene>
    <name evidence="3" type="ORF">FRX31_032294</name>
</gene>
<keyword evidence="2" id="KW-0472">Membrane</keyword>
<dbReference type="EMBL" id="JABWDY010040419">
    <property type="protein sequence ID" value="KAF5178118.1"/>
    <property type="molecule type" value="Genomic_DNA"/>
</dbReference>
<proteinExistence type="inferred from homology"/>
<dbReference type="Pfam" id="PF00067">
    <property type="entry name" value="p450"/>
    <property type="match status" value="1"/>
</dbReference>
<dbReference type="Gene3D" id="1.10.630.10">
    <property type="entry name" value="Cytochrome P450"/>
    <property type="match status" value="1"/>
</dbReference>
<dbReference type="PRINTS" id="PR00385">
    <property type="entry name" value="P450"/>
</dbReference>
<reference evidence="3 4" key="1">
    <citation type="submission" date="2020-06" db="EMBL/GenBank/DDBJ databases">
        <title>Transcriptomic and genomic resources for Thalictrum thalictroides and T. hernandezii: Facilitating candidate gene discovery in an emerging model plant lineage.</title>
        <authorList>
            <person name="Arias T."/>
            <person name="Riano-Pachon D.M."/>
            <person name="Di Stilio V.S."/>
        </authorList>
    </citation>
    <scope>NUCLEOTIDE SEQUENCE [LARGE SCALE GENOMIC DNA]</scope>
    <source>
        <strain evidence="4">cv. WT478/WT964</strain>
        <tissue evidence="3">Leaves</tissue>
    </source>
</reference>
<dbReference type="SUPFAM" id="SSF48264">
    <property type="entry name" value="Cytochrome P450"/>
    <property type="match status" value="1"/>
</dbReference>
<evidence type="ECO:0000313" key="4">
    <source>
        <dbReference type="Proteomes" id="UP000554482"/>
    </source>
</evidence>
<keyword evidence="4" id="KW-1185">Reference proteome</keyword>